<reference evidence="2 3" key="1">
    <citation type="journal article" date="2015" name="Genome Announc.">
        <title>Complete genome sequences for 35 biothreat assay-relevant bacillus species.</title>
        <authorList>
            <person name="Johnson S.L."/>
            <person name="Daligault H.E."/>
            <person name="Davenport K.W."/>
            <person name="Jaissle J."/>
            <person name="Frey K.G."/>
            <person name="Ladner J.T."/>
            <person name="Broomall S.M."/>
            <person name="Bishop-Lilly K.A."/>
            <person name="Bruce D.C."/>
            <person name="Gibbons H.S."/>
            <person name="Coyne S.R."/>
            <person name="Lo C.C."/>
            <person name="Meincke L."/>
            <person name="Munk A.C."/>
            <person name="Koroleva G.I."/>
            <person name="Rosenzweig C.N."/>
            <person name="Palacios G.F."/>
            <person name="Redden C.L."/>
            <person name="Minogue T.D."/>
            <person name="Chain P.S."/>
        </authorList>
    </citation>
    <scope>NUCLEOTIDE SEQUENCE [LARGE SCALE GENOMIC DNA]</scope>
    <source>
        <strain evidence="3">ATCC 14581 / DSM 32 / JCM 2506 / NBRC 15308 / NCIMB 9376 / NCTC 10342 / NRRL B-14308 / VKM B-512</strain>
    </source>
</reference>
<dbReference type="HOGENOM" id="CLU_106591_0_0_9"/>
<organism evidence="2 3">
    <name type="scientific">Priestia megaterium (strain ATCC 14581 / DSM 32 / CCUG 1817 / JCM 2506 / NBRC 15308 / NCIMB 9376 / NCTC 10342 / NRRL B-14308 / VKM B-512 / Ford 19)</name>
    <name type="common">Bacillus megaterium</name>
    <dbReference type="NCBI Taxonomy" id="1348623"/>
    <lineage>
        <taxon>Bacteria</taxon>
        <taxon>Bacillati</taxon>
        <taxon>Bacillota</taxon>
        <taxon>Bacilli</taxon>
        <taxon>Bacillales</taxon>
        <taxon>Bacillaceae</taxon>
        <taxon>Priestia</taxon>
    </lineage>
</organism>
<dbReference type="KEGG" id="bmeg:BG04_5441"/>
<evidence type="ECO:0000313" key="3">
    <source>
        <dbReference type="Proteomes" id="UP000031829"/>
    </source>
</evidence>
<dbReference type="GeneID" id="93643387"/>
<evidence type="ECO:0000259" key="1">
    <source>
        <dbReference type="SMART" id="SM00871"/>
    </source>
</evidence>
<dbReference type="PANTHER" id="PTHR36444:SF2">
    <property type="entry name" value="TRANSCRIPTIONAL REGULATOR PROTEIN YOBU-RELATED"/>
    <property type="match status" value="1"/>
</dbReference>
<dbReference type="SUPFAM" id="SSF55136">
    <property type="entry name" value="Probable bacterial effector-binding domain"/>
    <property type="match status" value="1"/>
</dbReference>
<dbReference type="InterPro" id="IPR011256">
    <property type="entry name" value="Reg_factor_effector_dom_sf"/>
</dbReference>
<dbReference type="InterPro" id="IPR010499">
    <property type="entry name" value="AraC_E-bd"/>
</dbReference>
<proteinExistence type="predicted"/>
<name>A0A0B6AUP8_PRIM2</name>
<dbReference type="PATRIC" id="fig|592022.4.peg.2914"/>
<dbReference type="Gene3D" id="3.20.80.10">
    <property type="entry name" value="Regulatory factor, effector binding domain"/>
    <property type="match status" value="1"/>
</dbReference>
<dbReference type="EMBL" id="CP009920">
    <property type="protein sequence ID" value="AJI24852.1"/>
    <property type="molecule type" value="Genomic_DNA"/>
</dbReference>
<dbReference type="PANTHER" id="PTHR36444">
    <property type="entry name" value="TRANSCRIPTIONAL REGULATOR PROTEIN YOBU-RELATED"/>
    <property type="match status" value="1"/>
</dbReference>
<dbReference type="Pfam" id="PF14526">
    <property type="entry name" value="Cass2"/>
    <property type="match status" value="1"/>
</dbReference>
<dbReference type="RefSeq" id="WP_013083710.1">
    <property type="nucleotide sequence ID" value="NZ_BCVB01000011.1"/>
</dbReference>
<gene>
    <name evidence="2" type="ORF">BG04_5441</name>
</gene>
<sequence length="162" mass="18793">MLTDLVVSQKVVKVNEFTVVGVPIRTDEPVEETGTGLIPEHWQTFYKQQLANKIANKVNGNTFALYTEFEYDQKMDFTFALGYEVLPGGELKDDMREFIIPEGEYMVFTTAVGPARQVVVEAWAYIREWAKKNHRAYKIDFELYDERCIDPEYSQVDIYVSI</sequence>
<protein>
    <submittedName>
        <fullName evidence="2">GyrI-like small molecule binding domain protein</fullName>
    </submittedName>
</protein>
<feature type="domain" description="AraC effector-binding" evidence="1">
    <location>
        <begin position="7"/>
        <end position="162"/>
    </location>
</feature>
<dbReference type="InterPro" id="IPR029441">
    <property type="entry name" value="Cass2"/>
</dbReference>
<dbReference type="AlphaFoldDB" id="A0A0B6AUP8"/>
<dbReference type="InterPro" id="IPR053182">
    <property type="entry name" value="YobU-like_regulator"/>
</dbReference>
<accession>A0A0B6AUP8</accession>
<dbReference type="Proteomes" id="UP000031829">
    <property type="component" value="Chromosome"/>
</dbReference>
<dbReference type="SMART" id="SM00871">
    <property type="entry name" value="AraC_E_bind"/>
    <property type="match status" value="1"/>
</dbReference>
<evidence type="ECO:0000313" key="2">
    <source>
        <dbReference type="EMBL" id="AJI24852.1"/>
    </source>
</evidence>